<feature type="domain" description="Gcp-like" evidence="2">
    <location>
        <begin position="39"/>
        <end position="97"/>
    </location>
</feature>
<dbReference type="EMBL" id="NHSD01000216">
    <property type="protein sequence ID" value="MBK5927186.1"/>
    <property type="molecule type" value="Genomic_DNA"/>
</dbReference>
<organism evidence="3 4">
    <name type="scientific">Rhodobaculum claviforme</name>
    <dbReference type="NCBI Taxonomy" id="1549854"/>
    <lineage>
        <taxon>Bacteria</taxon>
        <taxon>Pseudomonadati</taxon>
        <taxon>Pseudomonadota</taxon>
        <taxon>Alphaproteobacteria</taxon>
        <taxon>Rhodobacterales</taxon>
        <taxon>Paracoccaceae</taxon>
        <taxon>Rhodobaculum</taxon>
    </lineage>
</organism>
<reference evidence="3" key="1">
    <citation type="submission" date="2017-05" db="EMBL/GenBank/DDBJ databases">
        <authorList>
            <person name="Imhoff J.F."/>
            <person name="Rahn T."/>
            <person name="Kuenzel S."/>
            <person name="Neulinger S.C."/>
        </authorList>
    </citation>
    <scope>NUCLEOTIDE SEQUENCE</scope>
    <source>
        <strain evidence="3">LMG 28126</strain>
    </source>
</reference>
<accession>A0A934TKH1</accession>
<sequence length="206" mass="20299">MASDATLGFDCSGGWCAVAVVTDGVCRAMRTHEGATGQAEILMPMAEAVLADAGMTWGDLVQIGVGVGPGNFTGLRIAVAAARGLALALGVPAVGVPLAQARRLGLPGDVWVLERGPAGQVIVTAPAAAPVLVPEQAVAAHVGAAPVTGSAAPAGCTGTLWPAAVPLAEAVARIAATDRTGAPPAPLYLRPPDAAPSREAVPVLLD</sequence>
<reference evidence="3" key="2">
    <citation type="journal article" date="2020" name="Microorganisms">
        <title>Osmotic Adaptation and Compatible Solute Biosynthesis of Phototrophic Bacteria as Revealed from Genome Analyses.</title>
        <authorList>
            <person name="Imhoff J.F."/>
            <person name="Rahn T."/>
            <person name="Kunzel S."/>
            <person name="Keller A."/>
            <person name="Neulinger S.C."/>
        </authorList>
    </citation>
    <scope>NUCLEOTIDE SEQUENCE</scope>
    <source>
        <strain evidence="3">LMG 28126</strain>
    </source>
</reference>
<feature type="region of interest" description="Disordered" evidence="1">
    <location>
        <begin position="182"/>
        <end position="206"/>
    </location>
</feature>
<evidence type="ECO:0000313" key="4">
    <source>
        <dbReference type="Proteomes" id="UP000706333"/>
    </source>
</evidence>
<dbReference type="InterPro" id="IPR043129">
    <property type="entry name" value="ATPase_NBD"/>
</dbReference>
<dbReference type="RefSeq" id="WP_201156950.1">
    <property type="nucleotide sequence ID" value="NZ_NHSD01000216.1"/>
</dbReference>
<name>A0A934TKH1_9RHOB</name>
<dbReference type="AlphaFoldDB" id="A0A934TKH1"/>
<dbReference type="Proteomes" id="UP000706333">
    <property type="component" value="Unassembled WGS sequence"/>
</dbReference>
<dbReference type="InterPro" id="IPR022496">
    <property type="entry name" value="T6A_TsaB"/>
</dbReference>
<evidence type="ECO:0000256" key="1">
    <source>
        <dbReference type="SAM" id="MobiDB-lite"/>
    </source>
</evidence>
<dbReference type="InterPro" id="IPR000905">
    <property type="entry name" value="Gcp-like_dom"/>
</dbReference>
<keyword evidence="4" id="KW-1185">Reference proteome</keyword>
<dbReference type="GO" id="GO:0002949">
    <property type="term" value="P:tRNA threonylcarbamoyladenosine modification"/>
    <property type="evidence" value="ECO:0007669"/>
    <property type="project" value="InterPro"/>
</dbReference>
<proteinExistence type="predicted"/>
<gene>
    <name evidence="3" type="ORF">CCR87_07505</name>
</gene>
<dbReference type="Gene3D" id="3.30.420.40">
    <property type="match status" value="1"/>
</dbReference>
<evidence type="ECO:0000313" key="3">
    <source>
        <dbReference type="EMBL" id="MBK5927186.1"/>
    </source>
</evidence>
<evidence type="ECO:0000259" key="2">
    <source>
        <dbReference type="Pfam" id="PF00814"/>
    </source>
</evidence>
<dbReference type="NCBIfam" id="TIGR03725">
    <property type="entry name" value="T6A_YeaZ"/>
    <property type="match status" value="1"/>
</dbReference>
<dbReference type="SUPFAM" id="SSF53067">
    <property type="entry name" value="Actin-like ATPase domain"/>
    <property type="match status" value="1"/>
</dbReference>
<dbReference type="Pfam" id="PF00814">
    <property type="entry name" value="TsaD"/>
    <property type="match status" value="1"/>
</dbReference>
<protein>
    <submittedName>
        <fullName evidence="3">tRNA (Adenosine(37)-N6)-threonylcarbamoyltransferase complex dimerization subunit type 1 TsaB</fullName>
    </submittedName>
</protein>
<comment type="caution">
    <text evidence="3">The sequence shown here is derived from an EMBL/GenBank/DDBJ whole genome shotgun (WGS) entry which is preliminary data.</text>
</comment>